<dbReference type="RefSeq" id="YP_009616613.1">
    <property type="nucleotide sequence ID" value="NC_042053.1"/>
</dbReference>
<organism evidence="1 2">
    <name type="scientific">Arthrobacter phage PrincessTrina</name>
    <dbReference type="NCBI Taxonomy" id="1772328"/>
    <lineage>
        <taxon>Viruses</taxon>
        <taxon>Duplodnaviria</taxon>
        <taxon>Heunggongvirae</taxon>
        <taxon>Uroviricota</taxon>
        <taxon>Caudoviricetes</taxon>
        <taxon>Klausavirus</taxon>
        <taxon>Klausavirus princesstrina</taxon>
    </lineage>
</organism>
<dbReference type="GeneID" id="40093113"/>
<dbReference type="OrthoDB" id="6510at10239"/>
<evidence type="ECO:0000313" key="2">
    <source>
        <dbReference type="Proteomes" id="UP000229287"/>
    </source>
</evidence>
<dbReference type="KEGG" id="vg:40093113"/>
<proteinExistence type="predicted"/>
<accession>A0A0U4B564</accession>
<dbReference type="EMBL" id="KU160660">
    <property type="protein sequence ID" value="ALY09885.1"/>
    <property type="molecule type" value="Genomic_DNA"/>
</dbReference>
<keyword evidence="2" id="KW-1185">Reference proteome</keyword>
<sequence length="373" mass="38604">MADVPEYEALNLLNYGTEPDLVAAATAYAMAALPEWQPRAGNTEMVLMESLAVMLGPEILAIQMLPGQIVEQLMKLYGVARNPGAPVIGRVQFTVTNSSPTQTIPAGTRLRLPIAGTGETVDFFTKDELNIITSESYTGQVDIYAEYLGTVGNATPAGTTLDVVDILSFVESVVTVGVLSGGLGLEADQEFQGRASATLARLTSTLVLPESFQFAAASRPEVGRAKVFDLYNPAQPLVNPAVGFVTVAVADANGAALPGSVTSEIASWLAGQALASLKVSVIDPTFTTVNVTVSVKASPGFTVSQVQANVTAALSAWLNAKTWDWNPVVGQYAIVAKVAAAAGVAEVTSAPANIALAGKAPLPTLGTVTVNVV</sequence>
<dbReference type="Proteomes" id="UP000229287">
    <property type="component" value="Segment"/>
</dbReference>
<name>A0A0U4B564_9CAUD</name>
<reference evidence="1 2" key="1">
    <citation type="submission" date="2015-11" db="EMBL/GenBank/DDBJ databases">
        <authorList>
            <person name="Terry K."/>
            <person name="Dunbar D."/>
            <person name="Bradley K.W."/>
            <person name="Asai D.J."/>
            <person name="Bowman C.A."/>
            <person name="Russell D.A."/>
            <person name="Pope W.H."/>
            <person name="Jacobs-Sera D."/>
            <person name="Hendrix R.W."/>
            <person name="Hatfull G.F."/>
        </authorList>
    </citation>
    <scope>NUCLEOTIDE SEQUENCE [LARGE SCALE GENOMIC DNA]</scope>
</reference>
<protein>
    <submittedName>
        <fullName evidence="1">Baseplate J protein</fullName>
    </submittedName>
</protein>
<gene>
    <name evidence="1" type="primary">39</name>
    <name evidence="1" type="ORF">PRINCESSTRINA_39</name>
</gene>
<evidence type="ECO:0000313" key="1">
    <source>
        <dbReference type="EMBL" id="ALY09885.1"/>
    </source>
</evidence>